<evidence type="ECO:0000256" key="1">
    <source>
        <dbReference type="SAM" id="Coils"/>
    </source>
</evidence>
<organism evidence="3 4">
    <name type="scientific">Armillaria ostoyae</name>
    <name type="common">Armillaria root rot fungus</name>
    <dbReference type="NCBI Taxonomy" id="47428"/>
    <lineage>
        <taxon>Eukaryota</taxon>
        <taxon>Fungi</taxon>
        <taxon>Dikarya</taxon>
        <taxon>Basidiomycota</taxon>
        <taxon>Agaricomycotina</taxon>
        <taxon>Agaricomycetes</taxon>
        <taxon>Agaricomycetidae</taxon>
        <taxon>Agaricales</taxon>
        <taxon>Marasmiineae</taxon>
        <taxon>Physalacriaceae</taxon>
        <taxon>Armillaria</taxon>
    </lineage>
</organism>
<feature type="region of interest" description="Disordered" evidence="2">
    <location>
        <begin position="1"/>
        <end position="33"/>
    </location>
</feature>
<gene>
    <name evidence="3" type="ORF">ARMOST_15249</name>
</gene>
<feature type="compositionally biased region" description="Polar residues" evidence="2">
    <location>
        <begin position="1"/>
        <end position="24"/>
    </location>
</feature>
<keyword evidence="1" id="KW-0175">Coiled coil</keyword>
<evidence type="ECO:0000313" key="4">
    <source>
        <dbReference type="Proteomes" id="UP000219338"/>
    </source>
</evidence>
<proteinExistence type="predicted"/>
<name>A0A284RSW6_ARMOS</name>
<feature type="coiled-coil region" evidence="1">
    <location>
        <begin position="70"/>
        <end position="146"/>
    </location>
</feature>
<dbReference type="AlphaFoldDB" id="A0A284RSW6"/>
<protein>
    <submittedName>
        <fullName evidence="3">Uncharacterized protein</fullName>
    </submittedName>
</protein>
<dbReference type="Proteomes" id="UP000219338">
    <property type="component" value="Unassembled WGS sequence"/>
</dbReference>
<sequence length="207" mass="23293">MSNLSSASPKKQTQRPRTLGTSKHATALDSILSSTATPASKISKLQDLLKELDVENTRKSLEIDMHCHLKKVAVEERDSIATRLNEAQAELKSFGHRLEEAMASVLSMQAMINSQAHEREQLCARLNNGEAQLRATEQQLGDTEARMLNMASFTESRAAEFQQEKDYLTNEVIKSAQNEKELLAENVQWQHEYARLQQEHQSSASEI</sequence>
<dbReference type="EMBL" id="FUEG01000015">
    <property type="protein sequence ID" value="SJL11838.1"/>
    <property type="molecule type" value="Genomic_DNA"/>
</dbReference>
<evidence type="ECO:0000256" key="2">
    <source>
        <dbReference type="SAM" id="MobiDB-lite"/>
    </source>
</evidence>
<accession>A0A284RSW6</accession>
<keyword evidence="4" id="KW-1185">Reference proteome</keyword>
<reference evidence="4" key="1">
    <citation type="journal article" date="2017" name="Nat. Ecol. Evol.">
        <title>Genome expansion and lineage-specific genetic innovations in the forest pathogenic fungi Armillaria.</title>
        <authorList>
            <person name="Sipos G."/>
            <person name="Prasanna A.N."/>
            <person name="Walter M.C."/>
            <person name="O'Connor E."/>
            <person name="Balint B."/>
            <person name="Krizsan K."/>
            <person name="Kiss B."/>
            <person name="Hess J."/>
            <person name="Varga T."/>
            <person name="Slot J."/>
            <person name="Riley R."/>
            <person name="Boka B."/>
            <person name="Rigling D."/>
            <person name="Barry K."/>
            <person name="Lee J."/>
            <person name="Mihaltcheva S."/>
            <person name="LaButti K."/>
            <person name="Lipzen A."/>
            <person name="Waldron R."/>
            <person name="Moloney N.M."/>
            <person name="Sperisen C."/>
            <person name="Kredics L."/>
            <person name="Vagvoelgyi C."/>
            <person name="Patrignani A."/>
            <person name="Fitzpatrick D."/>
            <person name="Nagy I."/>
            <person name="Doyle S."/>
            <person name="Anderson J.B."/>
            <person name="Grigoriev I.V."/>
            <person name="Gueldener U."/>
            <person name="Muensterkoetter M."/>
            <person name="Nagy L.G."/>
        </authorList>
    </citation>
    <scope>NUCLEOTIDE SEQUENCE [LARGE SCALE GENOMIC DNA]</scope>
    <source>
        <strain evidence="4">C18/9</strain>
    </source>
</reference>
<evidence type="ECO:0000313" key="3">
    <source>
        <dbReference type="EMBL" id="SJL11838.1"/>
    </source>
</evidence>
<dbReference type="OrthoDB" id="6105938at2759"/>